<evidence type="ECO:0000256" key="1">
    <source>
        <dbReference type="SAM" id="MobiDB-lite"/>
    </source>
</evidence>
<feature type="region of interest" description="Disordered" evidence="1">
    <location>
        <begin position="148"/>
        <end position="198"/>
    </location>
</feature>
<keyword evidence="3" id="KW-1185">Reference proteome</keyword>
<sequence>MSYPTTNNQHGGTYDPGSAAPVYPVQSRSEEQHGGEYSPGSAGPIYEDRTARPSYDSPTTVQSQFSGHRVPRRPVPAMQAANPTFPQSMTPPSYPPYSHYSAHPGAAYESVPIPPAYATPQSDSRIGYYPPYPEQPQGQYVHRVPAQPVRDSSQPVPCAPPVPGGSNFSGYNSQPQASAYGQYANPSRHGGVNIFRIR</sequence>
<proteinExistence type="predicted"/>
<feature type="compositionally biased region" description="Polar residues" evidence="1">
    <location>
        <begin position="56"/>
        <end position="66"/>
    </location>
</feature>
<name>A0A6G1JBY9_9PLEO</name>
<feature type="region of interest" description="Disordered" evidence="1">
    <location>
        <begin position="1"/>
        <end position="104"/>
    </location>
</feature>
<evidence type="ECO:0000313" key="2">
    <source>
        <dbReference type="EMBL" id="KAF2687740.1"/>
    </source>
</evidence>
<accession>A0A6G1JBY9</accession>
<reference evidence="2" key="1">
    <citation type="journal article" date="2020" name="Stud. Mycol.">
        <title>101 Dothideomycetes genomes: a test case for predicting lifestyles and emergence of pathogens.</title>
        <authorList>
            <person name="Haridas S."/>
            <person name="Albert R."/>
            <person name="Binder M."/>
            <person name="Bloem J."/>
            <person name="Labutti K."/>
            <person name="Salamov A."/>
            <person name="Andreopoulos B."/>
            <person name="Baker S."/>
            <person name="Barry K."/>
            <person name="Bills G."/>
            <person name="Bluhm B."/>
            <person name="Cannon C."/>
            <person name="Castanera R."/>
            <person name="Culley D."/>
            <person name="Daum C."/>
            <person name="Ezra D."/>
            <person name="Gonzalez J."/>
            <person name="Henrissat B."/>
            <person name="Kuo A."/>
            <person name="Liang C."/>
            <person name="Lipzen A."/>
            <person name="Lutzoni F."/>
            <person name="Magnuson J."/>
            <person name="Mondo S."/>
            <person name="Nolan M."/>
            <person name="Ohm R."/>
            <person name="Pangilinan J."/>
            <person name="Park H.-J."/>
            <person name="Ramirez L."/>
            <person name="Alfaro M."/>
            <person name="Sun H."/>
            <person name="Tritt A."/>
            <person name="Yoshinaga Y."/>
            <person name="Zwiers L.-H."/>
            <person name="Turgeon B."/>
            <person name="Goodwin S."/>
            <person name="Spatafora J."/>
            <person name="Crous P."/>
            <person name="Grigoriev I."/>
        </authorList>
    </citation>
    <scope>NUCLEOTIDE SEQUENCE</scope>
    <source>
        <strain evidence="2">CBS 122367</strain>
    </source>
</reference>
<feature type="compositionally biased region" description="Polar residues" evidence="1">
    <location>
        <begin position="81"/>
        <end position="90"/>
    </location>
</feature>
<evidence type="ECO:0000313" key="3">
    <source>
        <dbReference type="Proteomes" id="UP000799291"/>
    </source>
</evidence>
<dbReference type="EMBL" id="MU005574">
    <property type="protein sequence ID" value="KAF2687740.1"/>
    <property type="molecule type" value="Genomic_DNA"/>
</dbReference>
<dbReference type="Proteomes" id="UP000799291">
    <property type="component" value="Unassembled WGS sequence"/>
</dbReference>
<protein>
    <submittedName>
        <fullName evidence="2">Uncharacterized protein</fullName>
    </submittedName>
</protein>
<dbReference type="AlphaFoldDB" id="A0A6G1JBY9"/>
<gene>
    <name evidence="2" type="ORF">K458DRAFT_169481</name>
</gene>
<organism evidence="2 3">
    <name type="scientific">Lentithecium fluviatile CBS 122367</name>
    <dbReference type="NCBI Taxonomy" id="1168545"/>
    <lineage>
        <taxon>Eukaryota</taxon>
        <taxon>Fungi</taxon>
        <taxon>Dikarya</taxon>
        <taxon>Ascomycota</taxon>
        <taxon>Pezizomycotina</taxon>
        <taxon>Dothideomycetes</taxon>
        <taxon>Pleosporomycetidae</taxon>
        <taxon>Pleosporales</taxon>
        <taxon>Massarineae</taxon>
        <taxon>Lentitheciaceae</taxon>
        <taxon>Lentithecium</taxon>
    </lineage>
</organism>
<feature type="compositionally biased region" description="Polar residues" evidence="1">
    <location>
        <begin position="1"/>
        <end position="11"/>
    </location>
</feature>
<feature type="compositionally biased region" description="Polar residues" evidence="1">
    <location>
        <begin position="166"/>
        <end position="179"/>
    </location>
</feature>